<dbReference type="EMBL" id="KK198760">
    <property type="protein sequence ID" value="KCW58784.1"/>
    <property type="molecule type" value="Genomic_DNA"/>
</dbReference>
<sequence length="89" mass="9767">MEAAARSSGLFHELVILVSDPAILKLNLRSNVPSTLVSLVKTVVSCMLHDVREGQVYGIIEETRWIVCVAVTDLVHLVNVRSGTNHMVD</sequence>
<organism evidence="1">
    <name type="scientific">Eucalyptus grandis</name>
    <name type="common">Flooded gum</name>
    <dbReference type="NCBI Taxonomy" id="71139"/>
    <lineage>
        <taxon>Eukaryota</taxon>
        <taxon>Viridiplantae</taxon>
        <taxon>Streptophyta</taxon>
        <taxon>Embryophyta</taxon>
        <taxon>Tracheophyta</taxon>
        <taxon>Spermatophyta</taxon>
        <taxon>Magnoliopsida</taxon>
        <taxon>eudicotyledons</taxon>
        <taxon>Gunneridae</taxon>
        <taxon>Pentapetalae</taxon>
        <taxon>rosids</taxon>
        <taxon>malvids</taxon>
        <taxon>Myrtales</taxon>
        <taxon>Myrtaceae</taxon>
        <taxon>Myrtoideae</taxon>
        <taxon>Eucalypteae</taxon>
        <taxon>Eucalyptus</taxon>
    </lineage>
</organism>
<protein>
    <submittedName>
        <fullName evidence="1">Uncharacterized protein</fullName>
    </submittedName>
</protein>
<proteinExistence type="predicted"/>
<accession>A0A059AYE3</accession>
<dbReference type="AlphaFoldDB" id="A0A059AYE3"/>
<dbReference type="Gramene" id="KCW58784">
    <property type="protein sequence ID" value="KCW58784"/>
    <property type="gene ID" value="EUGRSUZ_H01419"/>
</dbReference>
<reference evidence="1" key="1">
    <citation type="submission" date="2013-07" db="EMBL/GenBank/DDBJ databases">
        <title>The genome of Eucalyptus grandis.</title>
        <authorList>
            <person name="Schmutz J."/>
            <person name="Hayes R."/>
            <person name="Myburg A."/>
            <person name="Tuskan G."/>
            <person name="Grattapaglia D."/>
            <person name="Rokhsar D.S."/>
        </authorList>
    </citation>
    <scope>NUCLEOTIDE SEQUENCE</scope>
    <source>
        <tissue evidence="1">Leaf extractions</tissue>
    </source>
</reference>
<gene>
    <name evidence="1" type="ORF">EUGRSUZ_H01419</name>
</gene>
<evidence type="ECO:0000313" key="1">
    <source>
        <dbReference type="EMBL" id="KCW58784.1"/>
    </source>
</evidence>
<dbReference type="InParanoid" id="A0A059AYE3"/>
<name>A0A059AYE3_EUCGR</name>